<accession>A0A699X0J3</accession>
<sequence>RRDRLVRLDAGEQDIGALADAVDQLHVVDHAVAEGQTQVVEQRVLGFRLEHEVDHAARFLGRDVEALADFRHVTGQQQCRGLGQALVQRLDGDLLQVRVP</sequence>
<dbReference type="EMBL" id="BKCJ011777347">
    <property type="protein sequence ID" value="GFD52050.1"/>
    <property type="molecule type" value="Genomic_DNA"/>
</dbReference>
<reference evidence="1" key="1">
    <citation type="journal article" date="2019" name="Sci. Rep.">
        <title>Draft genome of Tanacetum cinerariifolium, the natural source of mosquito coil.</title>
        <authorList>
            <person name="Yamashiro T."/>
            <person name="Shiraishi A."/>
            <person name="Satake H."/>
            <person name="Nakayama K."/>
        </authorList>
    </citation>
    <scope>NUCLEOTIDE SEQUENCE</scope>
</reference>
<proteinExistence type="predicted"/>
<feature type="non-terminal residue" evidence="1">
    <location>
        <position position="1"/>
    </location>
</feature>
<name>A0A699X0J3_TANCI</name>
<dbReference type="AlphaFoldDB" id="A0A699X0J3"/>
<comment type="caution">
    <text evidence="1">The sequence shown here is derived from an EMBL/GenBank/DDBJ whole genome shotgun (WGS) entry which is preliminary data.</text>
</comment>
<organism evidence="1">
    <name type="scientific">Tanacetum cinerariifolium</name>
    <name type="common">Dalmatian daisy</name>
    <name type="synonym">Chrysanthemum cinerariifolium</name>
    <dbReference type="NCBI Taxonomy" id="118510"/>
    <lineage>
        <taxon>Eukaryota</taxon>
        <taxon>Viridiplantae</taxon>
        <taxon>Streptophyta</taxon>
        <taxon>Embryophyta</taxon>
        <taxon>Tracheophyta</taxon>
        <taxon>Spermatophyta</taxon>
        <taxon>Magnoliopsida</taxon>
        <taxon>eudicotyledons</taxon>
        <taxon>Gunneridae</taxon>
        <taxon>Pentapetalae</taxon>
        <taxon>asterids</taxon>
        <taxon>campanulids</taxon>
        <taxon>Asterales</taxon>
        <taxon>Asteraceae</taxon>
        <taxon>Asteroideae</taxon>
        <taxon>Anthemideae</taxon>
        <taxon>Anthemidinae</taxon>
        <taxon>Tanacetum</taxon>
    </lineage>
</organism>
<evidence type="ECO:0000313" key="1">
    <source>
        <dbReference type="EMBL" id="GFD52050.1"/>
    </source>
</evidence>
<protein>
    <submittedName>
        <fullName evidence="1">Uncharacterized protein</fullName>
    </submittedName>
</protein>
<gene>
    <name evidence="1" type="ORF">Tci_924019</name>
</gene>